<organism evidence="6 7">
    <name type="scientific">Prauserella halophila</name>
    <dbReference type="NCBI Taxonomy" id="185641"/>
    <lineage>
        <taxon>Bacteria</taxon>
        <taxon>Bacillati</taxon>
        <taxon>Actinomycetota</taxon>
        <taxon>Actinomycetes</taxon>
        <taxon>Pseudonocardiales</taxon>
        <taxon>Pseudonocardiaceae</taxon>
        <taxon>Prauserella</taxon>
    </lineage>
</organism>
<evidence type="ECO:0000256" key="5">
    <source>
        <dbReference type="HAMAP-Rule" id="MF_00299"/>
    </source>
</evidence>
<dbReference type="EMBL" id="BAAALN010000003">
    <property type="protein sequence ID" value="GAA1228191.1"/>
    <property type="molecule type" value="Genomic_DNA"/>
</dbReference>
<keyword evidence="3 5" id="KW-0520">NAD</keyword>
<gene>
    <name evidence="5" type="primary">kptA</name>
    <name evidence="6" type="ORF">GCM10009676_08130</name>
</gene>
<dbReference type="Gene3D" id="1.10.10.970">
    <property type="entry name" value="RNA 2'-phosphotransferase, Tpt1/KptA family, N-terminal domain"/>
    <property type="match status" value="1"/>
</dbReference>
<comment type="similarity">
    <text evidence="1 5">Belongs to the KptA/TPT1 family.</text>
</comment>
<dbReference type="Gene3D" id="3.20.170.30">
    <property type="match status" value="1"/>
</dbReference>
<proteinExistence type="inferred from homology"/>
<dbReference type="InterPro" id="IPR042080">
    <property type="entry name" value="RNA_2'-PTrans_N"/>
</dbReference>
<accession>A0ABN1VZ69</accession>
<dbReference type="HAMAP" id="MF_00299">
    <property type="entry name" value="KptA"/>
    <property type="match status" value="1"/>
</dbReference>
<comment type="function">
    <text evidence="4 5">Removes the 2'-phosphate from RNA via an intermediate in which the phosphate is ADP-ribosylated by NAD followed by a presumed transesterification to release the RNA and generate ADP-ribose 1''-2''-cyclic phosphate (APPR&gt;P). May function as an ADP-ribosylase.</text>
</comment>
<dbReference type="Proteomes" id="UP001500653">
    <property type="component" value="Unassembled WGS sequence"/>
</dbReference>
<evidence type="ECO:0000256" key="1">
    <source>
        <dbReference type="ARBA" id="ARBA00009836"/>
    </source>
</evidence>
<dbReference type="EC" id="2.7.1.-" evidence="5"/>
<dbReference type="PANTHER" id="PTHR12684">
    <property type="entry name" value="PUTATIVE PHOSPHOTRANSFERASE"/>
    <property type="match status" value="1"/>
</dbReference>
<evidence type="ECO:0000256" key="2">
    <source>
        <dbReference type="ARBA" id="ARBA00022679"/>
    </source>
</evidence>
<reference evidence="6 7" key="1">
    <citation type="journal article" date="2019" name="Int. J. Syst. Evol. Microbiol.">
        <title>The Global Catalogue of Microorganisms (GCM) 10K type strain sequencing project: providing services to taxonomists for standard genome sequencing and annotation.</title>
        <authorList>
            <consortium name="The Broad Institute Genomics Platform"/>
            <consortium name="The Broad Institute Genome Sequencing Center for Infectious Disease"/>
            <person name="Wu L."/>
            <person name="Ma J."/>
        </authorList>
    </citation>
    <scope>NUCLEOTIDE SEQUENCE [LARGE SCALE GENOMIC DNA]</scope>
    <source>
        <strain evidence="6 7">JCM 13023</strain>
    </source>
</reference>
<dbReference type="RefSeq" id="WP_253862611.1">
    <property type="nucleotide sequence ID" value="NZ_BAAALN010000003.1"/>
</dbReference>
<dbReference type="Pfam" id="PF01885">
    <property type="entry name" value="PTS_2-RNA"/>
    <property type="match status" value="1"/>
</dbReference>
<keyword evidence="7" id="KW-1185">Reference proteome</keyword>
<protein>
    <recommendedName>
        <fullName evidence="5">Probable RNA 2'-phosphotransferase</fullName>
        <ecNumber evidence="5">2.7.1.-</ecNumber>
    </recommendedName>
</protein>
<keyword evidence="2 5" id="KW-0808">Transferase</keyword>
<dbReference type="InterPro" id="IPR022928">
    <property type="entry name" value="RNA_2'-PTrans_KptA"/>
</dbReference>
<evidence type="ECO:0000256" key="3">
    <source>
        <dbReference type="ARBA" id="ARBA00023027"/>
    </source>
</evidence>
<dbReference type="SUPFAM" id="SSF56399">
    <property type="entry name" value="ADP-ribosylation"/>
    <property type="match status" value="1"/>
</dbReference>
<comment type="caution">
    <text evidence="6">The sequence shown here is derived from an EMBL/GenBank/DDBJ whole genome shotgun (WGS) entry which is preliminary data.</text>
</comment>
<name>A0ABN1VZ69_9PSEU</name>
<evidence type="ECO:0000313" key="6">
    <source>
        <dbReference type="EMBL" id="GAA1228191.1"/>
    </source>
</evidence>
<evidence type="ECO:0000256" key="4">
    <source>
        <dbReference type="ARBA" id="ARBA00025212"/>
    </source>
</evidence>
<dbReference type="PANTHER" id="PTHR12684:SF2">
    <property type="entry name" value="TRNA 2'-PHOSPHOTRANSFERASE 1"/>
    <property type="match status" value="1"/>
</dbReference>
<dbReference type="InterPro" id="IPR042081">
    <property type="entry name" value="RNA_2'-PTrans_C"/>
</dbReference>
<evidence type="ECO:0000313" key="7">
    <source>
        <dbReference type="Proteomes" id="UP001500653"/>
    </source>
</evidence>
<sequence length="195" mass="21913">MSNARNAPTRDRRDRRIALSKELARMLRHRPDRYGLELDDAGWVAVDEVLAALSRHRRWSDVAREDLAEVIRGSDKRRYELSGASIRALYGHSTSGRIARTAQRPPSTLFHGTATHTVSEILTTGLLPMRRQYVHLSTDRETATQVGGRKAVDVAILEVDAAAAHEAGVEFFRGNDQIWLAESVPPRFLHPEARD</sequence>
<dbReference type="InterPro" id="IPR002745">
    <property type="entry name" value="Ptrans_KptA/Tpt1"/>
</dbReference>